<name>A0A066VXC2_TILAU</name>
<feature type="transmembrane region" description="Helical" evidence="12">
    <location>
        <begin position="64"/>
        <end position="81"/>
    </location>
</feature>
<keyword evidence="6 12" id="KW-1133">Transmembrane helix</keyword>
<comment type="similarity">
    <text evidence="3">Belongs to the CNEP1R1 family.</text>
</comment>
<feature type="region of interest" description="Disordered" evidence="11">
    <location>
        <begin position="1"/>
        <end position="22"/>
    </location>
</feature>
<organism evidence="13 14">
    <name type="scientific">Tilletiaria anomala (strain ATCC 24038 / CBS 436.72 / UBC 951)</name>
    <dbReference type="NCBI Taxonomy" id="1037660"/>
    <lineage>
        <taxon>Eukaryota</taxon>
        <taxon>Fungi</taxon>
        <taxon>Dikarya</taxon>
        <taxon>Basidiomycota</taxon>
        <taxon>Ustilaginomycotina</taxon>
        <taxon>Exobasidiomycetes</taxon>
        <taxon>Georgefischeriales</taxon>
        <taxon>Tilletiariaceae</taxon>
        <taxon>Tilletiaria</taxon>
    </lineage>
</organism>
<proteinExistence type="inferred from homology"/>
<feature type="compositionally biased region" description="Polar residues" evidence="11">
    <location>
        <begin position="410"/>
        <end position="422"/>
    </location>
</feature>
<feature type="compositionally biased region" description="Low complexity" evidence="11">
    <location>
        <begin position="1"/>
        <end position="12"/>
    </location>
</feature>
<dbReference type="GO" id="GO:0019888">
    <property type="term" value="F:protein phosphatase regulator activity"/>
    <property type="evidence" value="ECO:0007669"/>
    <property type="project" value="InterPro"/>
</dbReference>
<protein>
    <recommendedName>
        <fullName evidence="10">Transmembrane protein 188</fullName>
    </recommendedName>
</protein>
<accession>A0A066VXC2</accession>
<evidence type="ECO:0000256" key="8">
    <source>
        <dbReference type="ARBA" id="ARBA00023136"/>
    </source>
</evidence>
<reference evidence="13 14" key="1">
    <citation type="submission" date="2014-05" db="EMBL/GenBank/DDBJ databases">
        <title>Draft genome sequence of a rare smut relative, Tilletiaria anomala UBC 951.</title>
        <authorList>
            <consortium name="DOE Joint Genome Institute"/>
            <person name="Toome M."/>
            <person name="Kuo A."/>
            <person name="Henrissat B."/>
            <person name="Lipzen A."/>
            <person name="Tritt A."/>
            <person name="Yoshinaga Y."/>
            <person name="Zane M."/>
            <person name="Barry K."/>
            <person name="Grigoriev I.V."/>
            <person name="Spatafora J.W."/>
            <person name="Aimea M.C."/>
        </authorList>
    </citation>
    <scope>NUCLEOTIDE SEQUENCE [LARGE SCALE GENOMIC DNA]</scope>
    <source>
        <strain evidence="13 14">UBC 951</strain>
    </source>
</reference>
<feature type="region of interest" description="Disordered" evidence="11">
    <location>
        <begin position="406"/>
        <end position="567"/>
    </location>
</feature>
<keyword evidence="14" id="KW-1185">Reference proteome</keyword>
<dbReference type="GO" id="GO:0031965">
    <property type="term" value="C:nuclear membrane"/>
    <property type="evidence" value="ECO:0007669"/>
    <property type="project" value="UniProtKB-SubCell"/>
</dbReference>
<dbReference type="HOGENOM" id="CLU_418672_0_0_1"/>
<comment type="subcellular location">
    <subcellularLocation>
        <location evidence="2">Cytoplasm</location>
    </subcellularLocation>
    <subcellularLocation>
        <location evidence="1">Nucleus membrane</location>
        <topology evidence="1">Multi-pass membrane protein</topology>
    </subcellularLocation>
</comment>
<feature type="region of interest" description="Disordered" evidence="11">
    <location>
        <begin position="191"/>
        <end position="227"/>
    </location>
</feature>
<evidence type="ECO:0000313" key="13">
    <source>
        <dbReference type="EMBL" id="KDN43200.1"/>
    </source>
</evidence>
<evidence type="ECO:0000256" key="3">
    <source>
        <dbReference type="ARBA" id="ARBA00010998"/>
    </source>
</evidence>
<dbReference type="InterPro" id="IPR019168">
    <property type="entry name" value="NEP1-R1"/>
</dbReference>
<evidence type="ECO:0000256" key="4">
    <source>
        <dbReference type="ARBA" id="ARBA00022490"/>
    </source>
</evidence>
<keyword evidence="9" id="KW-0539">Nucleus</keyword>
<keyword evidence="8 12" id="KW-0472">Membrane</keyword>
<feature type="compositionally biased region" description="Polar residues" evidence="11">
    <location>
        <begin position="466"/>
        <end position="484"/>
    </location>
</feature>
<dbReference type="GO" id="GO:0005737">
    <property type="term" value="C:cytoplasm"/>
    <property type="evidence" value="ECO:0007669"/>
    <property type="project" value="UniProtKB-SubCell"/>
</dbReference>
<dbReference type="AlphaFoldDB" id="A0A066VXC2"/>
<feature type="region of interest" description="Disordered" evidence="11">
    <location>
        <begin position="585"/>
        <end position="645"/>
    </location>
</feature>
<feature type="compositionally biased region" description="Low complexity" evidence="11">
    <location>
        <begin position="500"/>
        <end position="510"/>
    </location>
</feature>
<keyword evidence="4" id="KW-0963">Cytoplasm</keyword>
<feature type="compositionally biased region" description="Polar residues" evidence="11">
    <location>
        <begin position="204"/>
        <end position="218"/>
    </location>
</feature>
<dbReference type="Pfam" id="PF03907">
    <property type="entry name" value="Spo7"/>
    <property type="match status" value="1"/>
</dbReference>
<evidence type="ECO:0000256" key="12">
    <source>
        <dbReference type="SAM" id="Phobius"/>
    </source>
</evidence>
<evidence type="ECO:0000256" key="6">
    <source>
        <dbReference type="ARBA" id="ARBA00022989"/>
    </source>
</evidence>
<sequence>MTWRSGAAAGGRATTGGTAGRNGHLVESSVPLADAQTFRDLLIFEERLKQSATRLQKRKKKYETLLALSCGAIAFLSYHVAIDKPEILIFHRINIALLLFFCTNVFLFFASGMYADRIVAANKFVPQANRSLRNFNMYLNTRTTPRRGIFARIFLPFLKPPLARRSNPPSRSGSPHTSPSKELFGLVLDGSSNNSSSEKRQPLAPQQSDRPVTHSITPSLGAKNGRNLSQASSIARRNAISAIPPAANPRGELIFNSKVSPAFREGYERYRSAFERRRSEKLEAKRRSGWRWWLYTGAGWGWWVKEIWKPPEAEPHSHSHLHAHGHHAQGHHAHAHGHGHSDEPYQPSRRTRVTSGVLSHGSTQGGTHARTTRGRSGTAGSTASNASLPEGIGGSALAECNGNRGIDQSGIVSNSNIPQMTPSRRRRAGPDSATRHSKRLDSLSNSGPSAQSSSTYPEGSRASAALQRSTGPTRHTYETMTSVIIPSAPIGTRSRRSKEASSAASGTAAGDRSERGRDATPSPVAASYAGGTPLSLSPTPSISERSIRRDGDGVGEGGGCSDGGDAAADTDAAAVVAMAEYRSDLVGTLREPEPEPEAHAADVDESPPMSNASSPATLRSPAGAPSATEDASVSQATESFAERGWVNVVTAQRLA</sequence>
<dbReference type="EMBL" id="JMSN01000063">
    <property type="protein sequence ID" value="KDN43200.1"/>
    <property type="molecule type" value="Genomic_DNA"/>
</dbReference>
<dbReference type="GO" id="GO:0071595">
    <property type="term" value="C:Nem1-Spo7 phosphatase complex"/>
    <property type="evidence" value="ECO:0007669"/>
    <property type="project" value="InterPro"/>
</dbReference>
<feature type="compositionally biased region" description="Basic residues" evidence="11">
    <location>
        <begin position="318"/>
        <end position="338"/>
    </location>
</feature>
<keyword evidence="7" id="KW-0443">Lipid metabolism</keyword>
<feature type="transmembrane region" description="Helical" evidence="12">
    <location>
        <begin position="93"/>
        <end position="115"/>
    </location>
</feature>
<feature type="compositionally biased region" description="Low complexity" evidence="11">
    <location>
        <begin position="365"/>
        <end position="384"/>
    </location>
</feature>
<dbReference type="RefSeq" id="XP_013242299.1">
    <property type="nucleotide sequence ID" value="XM_013386845.1"/>
</dbReference>
<evidence type="ECO:0000256" key="2">
    <source>
        <dbReference type="ARBA" id="ARBA00004496"/>
    </source>
</evidence>
<dbReference type="InterPro" id="IPR005605">
    <property type="entry name" value="Spo7"/>
</dbReference>
<feature type="compositionally biased region" description="Polar residues" evidence="11">
    <location>
        <begin position="442"/>
        <end position="457"/>
    </location>
</feature>
<dbReference type="GeneID" id="25264727"/>
<feature type="compositionally biased region" description="Polar residues" evidence="11">
    <location>
        <begin position="608"/>
        <end position="617"/>
    </location>
</feature>
<dbReference type="Proteomes" id="UP000027361">
    <property type="component" value="Unassembled WGS sequence"/>
</dbReference>
<feature type="compositionally biased region" description="Polar residues" evidence="11">
    <location>
        <begin position="353"/>
        <end position="362"/>
    </location>
</feature>
<dbReference type="InParanoid" id="A0A066VXC2"/>
<evidence type="ECO:0000313" key="14">
    <source>
        <dbReference type="Proteomes" id="UP000027361"/>
    </source>
</evidence>
<feature type="compositionally biased region" description="Basic and acidic residues" evidence="11">
    <location>
        <begin position="590"/>
        <end position="602"/>
    </location>
</feature>
<dbReference type="GO" id="GO:0006629">
    <property type="term" value="P:lipid metabolic process"/>
    <property type="evidence" value="ECO:0007669"/>
    <property type="project" value="UniProtKB-KW"/>
</dbReference>
<dbReference type="PANTHER" id="PTHR20996:SF1">
    <property type="entry name" value="NUCLEAR ENVELOPE PHOSPHATASE-REGULATORY SUBUNIT 1"/>
    <property type="match status" value="1"/>
</dbReference>
<comment type="caution">
    <text evidence="13">The sequence shown here is derived from an EMBL/GenBank/DDBJ whole genome shotgun (WGS) entry which is preliminary data.</text>
</comment>
<feature type="region of interest" description="Disordered" evidence="11">
    <location>
        <begin position="313"/>
        <end position="390"/>
    </location>
</feature>
<dbReference type="PANTHER" id="PTHR20996">
    <property type="entry name" value="NUCLEAR ENVELOPE PHOSPHATASE-REGULATORY SUBUNIT 1"/>
    <property type="match status" value="1"/>
</dbReference>
<evidence type="ECO:0000256" key="5">
    <source>
        <dbReference type="ARBA" id="ARBA00022692"/>
    </source>
</evidence>
<evidence type="ECO:0000256" key="9">
    <source>
        <dbReference type="ARBA" id="ARBA00023242"/>
    </source>
</evidence>
<evidence type="ECO:0000256" key="11">
    <source>
        <dbReference type="SAM" id="MobiDB-lite"/>
    </source>
</evidence>
<keyword evidence="5 12" id="KW-0812">Transmembrane</keyword>
<feature type="compositionally biased region" description="Polar residues" evidence="11">
    <location>
        <begin position="629"/>
        <end position="638"/>
    </location>
</feature>
<feature type="compositionally biased region" description="Low complexity" evidence="11">
    <location>
        <begin position="530"/>
        <end position="541"/>
    </location>
</feature>
<gene>
    <name evidence="13" type="ORF">K437DRAFT_257574</name>
</gene>
<evidence type="ECO:0000256" key="1">
    <source>
        <dbReference type="ARBA" id="ARBA00004232"/>
    </source>
</evidence>
<evidence type="ECO:0000256" key="7">
    <source>
        <dbReference type="ARBA" id="ARBA00023098"/>
    </source>
</evidence>
<dbReference type="OrthoDB" id="5599171at2759"/>
<evidence type="ECO:0000256" key="10">
    <source>
        <dbReference type="ARBA" id="ARBA00030458"/>
    </source>
</evidence>
<dbReference type="STRING" id="1037660.A0A066VXC2"/>